<sequence>LHPLLHFDGVVSDEKKSLQPKFDPYLIYRRNQKNIEDFADLSGLSYGLTQQLLFKHPKDQLPKISLPKPQKEELSFSMADQESASVELKCGWLSFSEYAEKCNLALELVEIEAGEGKLGPVFEHPKTGKDVIIWPPEMQLKPLSALPEPGKYIMVATIETKAEAPLTLDPADIDGFEQIQKSYLFLAHSIGKPDEVAIRAEEMLNQSCFLLQWAIFEVFLRSTIQELIKRHPSKIASGNRGKKSTLNYEEILEMTSKFSSVENLR</sequence>
<protein>
    <submittedName>
        <fullName evidence="1">Uncharacterized protein</fullName>
    </submittedName>
</protein>
<organism evidence="1">
    <name type="scientific">marine sediment metagenome</name>
    <dbReference type="NCBI Taxonomy" id="412755"/>
    <lineage>
        <taxon>unclassified sequences</taxon>
        <taxon>metagenomes</taxon>
        <taxon>ecological metagenomes</taxon>
    </lineage>
</organism>
<feature type="non-terminal residue" evidence="1">
    <location>
        <position position="265"/>
    </location>
</feature>
<proteinExistence type="predicted"/>
<dbReference type="EMBL" id="BARU01004241">
    <property type="protein sequence ID" value="GAH19104.1"/>
    <property type="molecule type" value="Genomic_DNA"/>
</dbReference>
<gene>
    <name evidence="1" type="ORF">S03H2_08647</name>
</gene>
<name>X1EPS5_9ZZZZ</name>
<comment type="caution">
    <text evidence="1">The sequence shown here is derived from an EMBL/GenBank/DDBJ whole genome shotgun (WGS) entry which is preliminary data.</text>
</comment>
<accession>X1EPS5</accession>
<reference evidence="1" key="1">
    <citation type="journal article" date="2014" name="Front. Microbiol.">
        <title>High frequency of phylogenetically diverse reductive dehalogenase-homologous genes in deep subseafloor sedimentary metagenomes.</title>
        <authorList>
            <person name="Kawai M."/>
            <person name="Futagami T."/>
            <person name="Toyoda A."/>
            <person name="Takaki Y."/>
            <person name="Nishi S."/>
            <person name="Hori S."/>
            <person name="Arai W."/>
            <person name="Tsubouchi T."/>
            <person name="Morono Y."/>
            <person name="Uchiyama I."/>
            <person name="Ito T."/>
            <person name="Fujiyama A."/>
            <person name="Inagaki F."/>
            <person name="Takami H."/>
        </authorList>
    </citation>
    <scope>NUCLEOTIDE SEQUENCE</scope>
    <source>
        <strain evidence="1">Expedition CK06-06</strain>
    </source>
</reference>
<feature type="non-terminal residue" evidence="1">
    <location>
        <position position="1"/>
    </location>
</feature>
<evidence type="ECO:0000313" key="1">
    <source>
        <dbReference type="EMBL" id="GAH19104.1"/>
    </source>
</evidence>
<dbReference type="AlphaFoldDB" id="X1EPS5"/>